<organism evidence="1 2">
    <name type="scientific">Paenibacillus baekrokdamisoli</name>
    <dbReference type="NCBI Taxonomy" id="1712516"/>
    <lineage>
        <taxon>Bacteria</taxon>
        <taxon>Bacillati</taxon>
        <taxon>Bacillota</taxon>
        <taxon>Bacilli</taxon>
        <taxon>Bacillales</taxon>
        <taxon>Paenibacillaceae</taxon>
        <taxon>Paenibacillus</taxon>
    </lineage>
</organism>
<sequence>MRKPTDSSSWLVVNGDCSTLKTPQYHLVVKTTISETTTIVKSIVSPIQPLAND</sequence>
<proteinExistence type="predicted"/>
<evidence type="ECO:0000313" key="1">
    <source>
        <dbReference type="EMBL" id="BBH24752.1"/>
    </source>
</evidence>
<gene>
    <name evidence="1" type="ORF">Back11_60970</name>
</gene>
<accession>A0A3G9J2G3</accession>
<dbReference type="EMBL" id="AP019308">
    <property type="protein sequence ID" value="BBH24752.1"/>
    <property type="molecule type" value="Genomic_DNA"/>
</dbReference>
<dbReference type="KEGG" id="pbk:Back11_60970"/>
<protein>
    <submittedName>
        <fullName evidence="1">Uncharacterized protein</fullName>
    </submittedName>
</protein>
<evidence type="ECO:0000313" key="2">
    <source>
        <dbReference type="Proteomes" id="UP000275368"/>
    </source>
</evidence>
<reference evidence="1 2" key="1">
    <citation type="submission" date="2018-11" db="EMBL/GenBank/DDBJ databases">
        <title>Complete genome sequence of Paenibacillus baekrokdamisoli strain KCTC 33723.</title>
        <authorList>
            <person name="Kang S.W."/>
            <person name="Lee K.C."/>
            <person name="Kim K.K."/>
            <person name="Kim J.S."/>
            <person name="Kim D.S."/>
            <person name="Ko S.H."/>
            <person name="Yang S.H."/>
            <person name="Lee J.S."/>
        </authorList>
    </citation>
    <scope>NUCLEOTIDE SEQUENCE [LARGE SCALE GENOMIC DNA]</scope>
    <source>
        <strain evidence="1 2">KCTC 33723</strain>
    </source>
</reference>
<dbReference type="AlphaFoldDB" id="A0A3G9J2G3"/>
<dbReference type="Proteomes" id="UP000275368">
    <property type="component" value="Chromosome"/>
</dbReference>
<keyword evidence="2" id="KW-1185">Reference proteome</keyword>
<name>A0A3G9J2G3_9BACL</name>